<evidence type="ECO:0000313" key="4">
    <source>
        <dbReference type="Proteomes" id="UP000011513"/>
    </source>
</evidence>
<feature type="region of interest" description="Disordered" evidence="1">
    <location>
        <begin position="1"/>
        <end position="47"/>
    </location>
</feature>
<sequence length="82" mass="8168">MPPRTNAPATVPADAGSGLPDATTDARAAADSDFGSGADCDSGADAEDAPDLRTATRLLHLVKLALGIVVSLLTALKLLGLL</sequence>
<protein>
    <submittedName>
        <fullName evidence="3">Uncharacterized protein</fullName>
    </submittedName>
</protein>
<evidence type="ECO:0000313" key="3">
    <source>
        <dbReference type="EMBL" id="ELZ33541.1"/>
    </source>
</evidence>
<dbReference type="InParanoid" id="M0DDJ3"/>
<keyword evidence="2" id="KW-0812">Transmembrane</keyword>
<keyword evidence="2" id="KW-1133">Transmembrane helix</keyword>
<accession>M0DDJ3</accession>
<evidence type="ECO:0000256" key="2">
    <source>
        <dbReference type="SAM" id="Phobius"/>
    </source>
</evidence>
<evidence type="ECO:0000256" key="1">
    <source>
        <dbReference type="SAM" id="MobiDB-lite"/>
    </source>
</evidence>
<dbReference type="AlphaFoldDB" id="M0DDJ3"/>
<name>M0DDJ3_HALPD</name>
<reference evidence="3 4" key="1">
    <citation type="journal article" date="2014" name="PLoS Genet.">
        <title>Phylogenetically driven sequencing of extremely halophilic archaea reveals strategies for static and dynamic osmo-response.</title>
        <authorList>
            <person name="Becker E.A."/>
            <person name="Seitzer P.M."/>
            <person name="Tritt A."/>
            <person name="Larsen D."/>
            <person name="Krusor M."/>
            <person name="Yao A.I."/>
            <person name="Wu D."/>
            <person name="Madern D."/>
            <person name="Eisen J.A."/>
            <person name="Darling A.E."/>
            <person name="Facciotti M.T."/>
        </authorList>
    </citation>
    <scope>NUCLEOTIDE SEQUENCE [LARGE SCALE GENOMIC DNA]</scope>
    <source>
        <strain evidence="3 4">JCM 14848</strain>
    </source>
</reference>
<organism evidence="3 4">
    <name type="scientific">Halogeometricum pallidum JCM 14848</name>
    <dbReference type="NCBI Taxonomy" id="1227487"/>
    <lineage>
        <taxon>Archaea</taxon>
        <taxon>Methanobacteriati</taxon>
        <taxon>Methanobacteriota</taxon>
        <taxon>Stenosarchaea group</taxon>
        <taxon>Halobacteria</taxon>
        <taxon>Halobacteriales</taxon>
        <taxon>Haloferacaceae</taxon>
        <taxon>Halogeometricum</taxon>
    </lineage>
</organism>
<comment type="caution">
    <text evidence="3">The sequence shown here is derived from an EMBL/GenBank/DDBJ whole genome shotgun (WGS) entry which is preliminary data.</text>
</comment>
<proteinExistence type="predicted"/>
<dbReference type="RefSeq" id="WP_008384789.1">
    <property type="nucleotide sequence ID" value="NZ_AOIV01000008.1"/>
</dbReference>
<feature type="transmembrane region" description="Helical" evidence="2">
    <location>
        <begin position="58"/>
        <end position="79"/>
    </location>
</feature>
<dbReference type="eggNOG" id="ENOG502N63I">
    <property type="taxonomic scope" value="Archaea"/>
</dbReference>
<keyword evidence="4" id="KW-1185">Reference proteome</keyword>
<keyword evidence="2" id="KW-0472">Membrane</keyword>
<dbReference type="EMBL" id="AOIV01000008">
    <property type="protein sequence ID" value="ELZ33541.1"/>
    <property type="molecule type" value="Genomic_DNA"/>
</dbReference>
<feature type="compositionally biased region" description="Low complexity" evidence="1">
    <location>
        <begin position="21"/>
        <end position="41"/>
    </location>
</feature>
<gene>
    <name evidence="3" type="ORF">C474_05655</name>
</gene>
<dbReference type="Proteomes" id="UP000011513">
    <property type="component" value="Unassembled WGS sequence"/>
</dbReference>